<dbReference type="Proteomes" id="UP000824782">
    <property type="component" value="Unassembled WGS sequence"/>
</dbReference>
<evidence type="ECO:0000313" key="3">
    <source>
        <dbReference type="Proteomes" id="UP000824782"/>
    </source>
</evidence>
<accession>A0AAV6YZK2</accession>
<comment type="caution">
    <text evidence="2">The sequence shown here is derived from an EMBL/GenBank/DDBJ whole genome shotgun (WGS) entry which is preliminary data.</text>
</comment>
<keyword evidence="1" id="KW-1133">Transmembrane helix</keyword>
<evidence type="ECO:0000313" key="2">
    <source>
        <dbReference type="EMBL" id="KAG8539466.1"/>
    </source>
</evidence>
<evidence type="ECO:0000256" key="1">
    <source>
        <dbReference type="SAM" id="Phobius"/>
    </source>
</evidence>
<organism evidence="2 3">
    <name type="scientific">Engystomops pustulosus</name>
    <name type="common">Tungara frog</name>
    <name type="synonym">Physalaemus pustulosus</name>
    <dbReference type="NCBI Taxonomy" id="76066"/>
    <lineage>
        <taxon>Eukaryota</taxon>
        <taxon>Metazoa</taxon>
        <taxon>Chordata</taxon>
        <taxon>Craniata</taxon>
        <taxon>Vertebrata</taxon>
        <taxon>Euteleostomi</taxon>
        <taxon>Amphibia</taxon>
        <taxon>Batrachia</taxon>
        <taxon>Anura</taxon>
        <taxon>Neobatrachia</taxon>
        <taxon>Hyloidea</taxon>
        <taxon>Leptodactylidae</taxon>
        <taxon>Leiuperinae</taxon>
        <taxon>Engystomops</taxon>
    </lineage>
</organism>
<feature type="transmembrane region" description="Helical" evidence="1">
    <location>
        <begin position="56"/>
        <end position="75"/>
    </location>
</feature>
<feature type="transmembrane region" description="Helical" evidence="1">
    <location>
        <begin position="87"/>
        <end position="104"/>
    </location>
</feature>
<gene>
    <name evidence="2" type="ORF">GDO81_020878</name>
</gene>
<dbReference type="EMBL" id="WNYA01014623">
    <property type="protein sequence ID" value="KAG8539466.1"/>
    <property type="molecule type" value="Genomic_DNA"/>
</dbReference>
<dbReference type="AlphaFoldDB" id="A0AAV6YZK2"/>
<keyword evidence="1" id="KW-0472">Membrane</keyword>
<keyword evidence="3" id="KW-1185">Reference proteome</keyword>
<reference evidence="2" key="1">
    <citation type="thesis" date="2020" institute="ProQuest LLC" country="789 East Eisenhower Parkway, Ann Arbor, MI, USA">
        <title>Comparative Genomics and Chromosome Evolution.</title>
        <authorList>
            <person name="Mudd A.B."/>
        </authorList>
    </citation>
    <scope>NUCLEOTIDE SEQUENCE</scope>
    <source>
        <strain evidence="2">237g6f4</strain>
        <tissue evidence="2">Blood</tissue>
    </source>
</reference>
<keyword evidence="1" id="KW-0812">Transmembrane</keyword>
<sequence>MLLPLTSTGHIAEQCGAGRRGARKREDLFIFCQLRGSTAFFSSGGLQYLSSLGSPVLEAVCFGSPVLCFYSLGVCSERSSIFACLKTVFGCWVGIYCCTLVGIILLRWHFVLYCGLGCWLLAPLLKF</sequence>
<protein>
    <submittedName>
        <fullName evidence="2">Uncharacterized protein</fullName>
    </submittedName>
</protein>
<name>A0AAV6YZK2_ENGPU</name>
<proteinExistence type="predicted"/>